<accession>A0A0V8EF44</accession>
<comment type="caution">
    <text evidence="1">The sequence shown here is derived from an EMBL/GenBank/DDBJ whole genome shotgun (WGS) entry which is preliminary data.</text>
</comment>
<evidence type="ECO:0000313" key="1">
    <source>
        <dbReference type="EMBL" id="KSU24418.1"/>
    </source>
</evidence>
<name>A0A0V8EF44_LACLL</name>
<sequence length="78" mass="9105">MDKDTLGELYLELQELEPYLKYFEFTNIYGGSGFVTVTVSESKHSTDIESYDYDAIYKKIDEINNRIKNIIIRSQLKG</sequence>
<evidence type="ECO:0000313" key="2">
    <source>
        <dbReference type="Proteomes" id="UP000052991"/>
    </source>
</evidence>
<dbReference type="RefSeq" id="WP_002819801.1">
    <property type="nucleotide sequence ID" value="NZ_LKLW01000152.1"/>
</dbReference>
<protein>
    <submittedName>
        <fullName evidence="1">Uncharacterized protein</fullName>
    </submittedName>
</protein>
<gene>
    <name evidence="1" type="ORF">N42_2469</name>
</gene>
<organism evidence="1 2">
    <name type="scientific">Lactococcus lactis subsp. lactis</name>
    <name type="common">Streptococcus lactis</name>
    <dbReference type="NCBI Taxonomy" id="1360"/>
    <lineage>
        <taxon>Bacteria</taxon>
        <taxon>Bacillati</taxon>
        <taxon>Bacillota</taxon>
        <taxon>Bacilli</taxon>
        <taxon>Lactobacillales</taxon>
        <taxon>Streptococcaceae</taxon>
        <taxon>Lactococcus</taxon>
    </lineage>
</organism>
<dbReference type="PATRIC" id="fig|1360.116.peg.1897"/>
<reference evidence="2" key="1">
    <citation type="submission" date="2015-10" db="EMBL/GenBank/DDBJ databases">
        <title>Draft Genome Sequences of 11 Lactococcus lactis subspecies cremoris strains.</title>
        <authorList>
            <person name="Wels M."/>
            <person name="Backus L."/>
            <person name="Boekhorst J."/>
            <person name="Dijkstra A."/>
            <person name="Beerthuizen M."/>
            <person name="Kelly W."/>
            <person name="Siezen R."/>
            <person name="Bachmann H."/>
            <person name="Van Hijum S."/>
        </authorList>
    </citation>
    <scope>NUCLEOTIDE SEQUENCE [LARGE SCALE GENOMIC DNA]</scope>
    <source>
        <strain evidence="2">N42</strain>
    </source>
</reference>
<proteinExistence type="predicted"/>
<dbReference type="EMBL" id="LKLW01000152">
    <property type="protein sequence ID" value="KSU24418.1"/>
    <property type="molecule type" value="Genomic_DNA"/>
</dbReference>
<dbReference type="AlphaFoldDB" id="A0A0V8EF44"/>
<dbReference type="Proteomes" id="UP000052991">
    <property type="component" value="Unassembled WGS sequence"/>
</dbReference>